<dbReference type="AlphaFoldDB" id="A0A0K2UQW6"/>
<feature type="non-terminal residue" evidence="1">
    <location>
        <position position="1"/>
    </location>
</feature>
<evidence type="ECO:0000313" key="1">
    <source>
        <dbReference type="EMBL" id="CDW40267.1"/>
    </source>
</evidence>
<protein>
    <submittedName>
        <fullName evidence="1">Uncharacterized protein</fullName>
    </submittedName>
</protein>
<name>A0A0K2UQW6_LEPSM</name>
<dbReference type="EMBL" id="HACA01022906">
    <property type="protein sequence ID" value="CDW40267.1"/>
    <property type="molecule type" value="Transcribed_RNA"/>
</dbReference>
<organism evidence="1">
    <name type="scientific">Lepeophtheirus salmonis</name>
    <name type="common">Salmon louse</name>
    <name type="synonym">Caligus salmonis</name>
    <dbReference type="NCBI Taxonomy" id="72036"/>
    <lineage>
        <taxon>Eukaryota</taxon>
        <taxon>Metazoa</taxon>
        <taxon>Ecdysozoa</taxon>
        <taxon>Arthropoda</taxon>
        <taxon>Crustacea</taxon>
        <taxon>Multicrustacea</taxon>
        <taxon>Hexanauplia</taxon>
        <taxon>Copepoda</taxon>
        <taxon>Siphonostomatoida</taxon>
        <taxon>Caligidae</taxon>
        <taxon>Lepeophtheirus</taxon>
    </lineage>
</organism>
<proteinExistence type="predicted"/>
<sequence>SGNGGRLVGFVRLATEFELDESFRPLQYSGIFSSLTIIRTTGWWEVGTDLQRISLPRVANRLETNNGSNS</sequence>
<reference evidence="1" key="1">
    <citation type="submission" date="2014-05" db="EMBL/GenBank/DDBJ databases">
        <authorList>
            <person name="Chronopoulou M."/>
        </authorList>
    </citation>
    <scope>NUCLEOTIDE SEQUENCE</scope>
    <source>
        <tissue evidence="1">Whole organism</tissue>
    </source>
</reference>
<accession>A0A0K2UQW6</accession>